<evidence type="ECO:0000313" key="3">
    <source>
        <dbReference type="Proteomes" id="UP000178690"/>
    </source>
</evidence>
<proteinExistence type="predicted"/>
<accession>A0A1G2PNS2</accession>
<dbReference type="AlphaFoldDB" id="A0A1G2PNS2"/>
<evidence type="ECO:0008006" key="4">
    <source>
        <dbReference type="Google" id="ProtNLM"/>
    </source>
</evidence>
<comment type="caution">
    <text evidence="2">The sequence shown here is derived from an EMBL/GenBank/DDBJ whole genome shotgun (WGS) entry which is preliminary data.</text>
</comment>
<dbReference type="InterPro" id="IPR033469">
    <property type="entry name" value="CYTH-like_dom_sf"/>
</dbReference>
<dbReference type="EMBL" id="MHST01000002">
    <property type="protein sequence ID" value="OHA49995.1"/>
    <property type="molecule type" value="Genomic_DNA"/>
</dbReference>
<evidence type="ECO:0000256" key="1">
    <source>
        <dbReference type="SAM" id="MobiDB-lite"/>
    </source>
</evidence>
<dbReference type="Proteomes" id="UP000178690">
    <property type="component" value="Unassembled WGS sequence"/>
</dbReference>
<sequence>MREVELKWRITDAAFREGLWRLAIDEERIMRFRALMPHLRQASDDELRARFGPDIIGNLESAFERNIIYRTPEGVEVRLRMTVLHRALHGNADRHYELALKGPPDPDSEFQDRDEQTLPLGSPPGNLVEGFLRRLGWEITDVYEDHRTDLRLGGVLISKRVFPVLGTWMEIEGMPEGILRCAQSFGLTKENAVRKGWRTIWREYCEAHFEAGYDSHQLTFSAVRFKRGGGHRQ</sequence>
<dbReference type="Gene3D" id="2.40.320.10">
    <property type="entry name" value="Hypothetical Protein Pfu-838710-001"/>
    <property type="match status" value="1"/>
</dbReference>
<name>A0A1G2PNS2_TERXR</name>
<protein>
    <recommendedName>
        <fullName evidence="4">CYTH domain-containing protein</fullName>
    </recommendedName>
</protein>
<dbReference type="STRING" id="1802363.A2682_01870"/>
<organism evidence="2 3">
    <name type="scientific">Terrybacteria sp. (strain RIFCSPHIGHO2_01_FULL_58_15)</name>
    <dbReference type="NCBI Taxonomy" id="1802363"/>
    <lineage>
        <taxon>Bacteria</taxon>
        <taxon>Candidatus Terryibacteriota</taxon>
    </lineage>
</organism>
<feature type="region of interest" description="Disordered" evidence="1">
    <location>
        <begin position="98"/>
        <end position="121"/>
    </location>
</feature>
<dbReference type="SUPFAM" id="SSF55154">
    <property type="entry name" value="CYTH-like phosphatases"/>
    <property type="match status" value="1"/>
</dbReference>
<reference evidence="2 3" key="1">
    <citation type="journal article" date="2016" name="Nat. Commun.">
        <title>Thousands of microbial genomes shed light on interconnected biogeochemical processes in an aquifer system.</title>
        <authorList>
            <person name="Anantharaman K."/>
            <person name="Brown C.T."/>
            <person name="Hug L.A."/>
            <person name="Sharon I."/>
            <person name="Castelle C.J."/>
            <person name="Probst A.J."/>
            <person name="Thomas B.C."/>
            <person name="Singh A."/>
            <person name="Wilkins M.J."/>
            <person name="Karaoz U."/>
            <person name="Brodie E.L."/>
            <person name="Williams K.H."/>
            <person name="Hubbard S.S."/>
            <person name="Banfield J.F."/>
        </authorList>
    </citation>
    <scope>NUCLEOTIDE SEQUENCE [LARGE SCALE GENOMIC DNA]</scope>
    <source>
        <strain evidence="3">RIFCSPHIGHO2_01_FULL_58_15</strain>
    </source>
</reference>
<gene>
    <name evidence="2" type="ORF">A2682_01870</name>
</gene>
<evidence type="ECO:0000313" key="2">
    <source>
        <dbReference type="EMBL" id="OHA49995.1"/>
    </source>
</evidence>